<sequence length="290" mass="32944">MTAAQRAMRAMTKAKLLLRYRTDRFQHVYGLTVAGAQWLDDHGVDAASSVRRVADMTNPEHSLWMHFITLACEVRGLAALTESEALRHLNRDRAQGASVRQGFVTVDVRNTKRILRPDVLCYEPDGATWYEIDRSKRGADREASLAALTQRIGSKIATGEVLRRVVVHARNERILKRALAILRTQEKASERPHALTDRTFLEIDEGIFEVWTEIEQRRPDGRIGIENRCVGHVVTQLLPSWLPKVRLDAKNKHPLSGWPGENYLPYRRPDSQGPWPRPASPLRSPLPEVS</sequence>
<feature type="region of interest" description="Disordered" evidence="1">
    <location>
        <begin position="258"/>
        <end position="290"/>
    </location>
</feature>
<protein>
    <submittedName>
        <fullName evidence="2">DNA-binding protein</fullName>
    </submittedName>
</protein>
<dbReference type="Proteomes" id="UP000736373">
    <property type="component" value="Unassembled WGS sequence"/>
</dbReference>
<gene>
    <name evidence="2" type="ORF">F6X42_42770</name>
</gene>
<dbReference type="EMBL" id="VZQQ01000165">
    <property type="protein sequence ID" value="MBC8752819.1"/>
    <property type="molecule type" value="Genomic_DNA"/>
</dbReference>
<dbReference type="GO" id="GO:0003677">
    <property type="term" value="F:DNA binding"/>
    <property type="evidence" value="ECO:0007669"/>
    <property type="project" value="UniProtKB-KW"/>
</dbReference>
<accession>A0ABR7Q2Q4</accession>
<keyword evidence="2" id="KW-0238">DNA-binding</keyword>
<feature type="compositionally biased region" description="Low complexity" evidence="1">
    <location>
        <begin position="280"/>
        <end position="290"/>
    </location>
</feature>
<keyword evidence="3" id="KW-1185">Reference proteome</keyword>
<evidence type="ECO:0000256" key="1">
    <source>
        <dbReference type="SAM" id="MobiDB-lite"/>
    </source>
</evidence>
<name>A0ABR7Q2Q4_9BURK</name>
<organism evidence="2 3">
    <name type="scientific">Paraburkholderia podalyriae</name>
    <dbReference type="NCBI Taxonomy" id="1938811"/>
    <lineage>
        <taxon>Bacteria</taxon>
        <taxon>Pseudomonadati</taxon>
        <taxon>Pseudomonadota</taxon>
        <taxon>Betaproteobacteria</taxon>
        <taxon>Burkholderiales</taxon>
        <taxon>Burkholderiaceae</taxon>
        <taxon>Paraburkholderia</taxon>
    </lineage>
</organism>
<proteinExistence type="predicted"/>
<comment type="caution">
    <text evidence="2">The sequence shown here is derived from an EMBL/GenBank/DDBJ whole genome shotgun (WGS) entry which is preliminary data.</text>
</comment>
<reference evidence="2 3" key="1">
    <citation type="submission" date="2019-09" db="EMBL/GenBank/DDBJ databases">
        <title>Paraburkholderia podalyriae sp. nov., A South African Podalyria-associated rhizobium.</title>
        <authorList>
            <person name="Mavima L."/>
            <person name="Beukes C.W."/>
            <person name="Palmer M."/>
            <person name="De Meyer S.E."/>
            <person name="James E.K."/>
            <person name="Maluk M."/>
            <person name="Avontuur J.R."/>
            <person name="Chan W.Y."/>
            <person name="Venter S.N."/>
            <person name="Steenkamp E.T."/>
        </authorList>
    </citation>
    <scope>NUCLEOTIDE SEQUENCE [LARGE SCALE GENOMIC DNA]</scope>
    <source>
        <strain evidence="2 3">WC7.3b</strain>
    </source>
</reference>
<evidence type="ECO:0000313" key="3">
    <source>
        <dbReference type="Proteomes" id="UP000736373"/>
    </source>
</evidence>
<evidence type="ECO:0000313" key="2">
    <source>
        <dbReference type="EMBL" id="MBC8752819.1"/>
    </source>
</evidence>